<evidence type="ECO:0000313" key="1">
    <source>
        <dbReference type="EMBL" id="MBZ0155028.1"/>
    </source>
</evidence>
<comment type="caution">
    <text evidence="1">The sequence shown here is derived from an EMBL/GenBank/DDBJ whole genome shotgun (WGS) entry which is preliminary data.</text>
</comment>
<organism evidence="1 2">
    <name type="scientific">Candidatus Nitrobium versatile</name>
    <dbReference type="NCBI Taxonomy" id="2884831"/>
    <lineage>
        <taxon>Bacteria</taxon>
        <taxon>Pseudomonadati</taxon>
        <taxon>Nitrospirota</taxon>
        <taxon>Nitrospiria</taxon>
        <taxon>Nitrospirales</taxon>
        <taxon>Nitrospiraceae</taxon>
        <taxon>Candidatus Nitrobium</taxon>
    </lineage>
</organism>
<name>A0A953M145_9BACT</name>
<reference evidence="1" key="2">
    <citation type="submission" date="2021-08" db="EMBL/GenBank/DDBJ databases">
        <authorList>
            <person name="Dalcin Martins P."/>
        </authorList>
    </citation>
    <scope>NUCLEOTIDE SEQUENCE</scope>
    <source>
        <strain evidence="1">MAG_39</strain>
    </source>
</reference>
<sequence length="52" mass="5762">MRARSAYGDTAEYFDVLRDKARFKEMLAYTKGVSQVPVIVEGEKVTIGYGGS</sequence>
<dbReference type="EMBL" id="JAIOIV010000017">
    <property type="protein sequence ID" value="MBZ0155028.1"/>
    <property type="molecule type" value="Genomic_DNA"/>
</dbReference>
<gene>
    <name evidence="1" type="ORF">K8I29_02290</name>
</gene>
<dbReference type="AlphaFoldDB" id="A0A953M145"/>
<dbReference type="Proteomes" id="UP000705867">
    <property type="component" value="Unassembled WGS sequence"/>
</dbReference>
<proteinExistence type="predicted"/>
<reference evidence="1" key="1">
    <citation type="journal article" date="2021" name="bioRxiv">
        <title>Unraveling nitrogen, sulfur and carbon metabolic pathways and microbial community transcriptional responses to substrate deprivation and toxicity stresses in a bioreactor mimicking anoxic brackish coastal sediment conditions.</title>
        <authorList>
            <person name="Martins P.D."/>
            <person name="Echeveste M.J."/>
            <person name="Arshad A."/>
            <person name="Kurth J."/>
            <person name="Ouboter H."/>
            <person name="Jetten M.S.M."/>
            <person name="Welte C.U."/>
        </authorList>
    </citation>
    <scope>NUCLEOTIDE SEQUENCE</scope>
    <source>
        <strain evidence="1">MAG_39</strain>
    </source>
</reference>
<accession>A0A953M145</accession>
<protein>
    <submittedName>
        <fullName evidence="1">Glutaredoxin</fullName>
    </submittedName>
</protein>
<evidence type="ECO:0000313" key="2">
    <source>
        <dbReference type="Proteomes" id="UP000705867"/>
    </source>
</evidence>